<keyword evidence="3" id="KW-1185">Reference proteome</keyword>
<evidence type="ECO:0000313" key="2">
    <source>
        <dbReference type="EnsemblPlants" id="LPERR08G02670.1"/>
    </source>
</evidence>
<organism evidence="2 3">
    <name type="scientific">Leersia perrieri</name>
    <dbReference type="NCBI Taxonomy" id="77586"/>
    <lineage>
        <taxon>Eukaryota</taxon>
        <taxon>Viridiplantae</taxon>
        <taxon>Streptophyta</taxon>
        <taxon>Embryophyta</taxon>
        <taxon>Tracheophyta</taxon>
        <taxon>Spermatophyta</taxon>
        <taxon>Magnoliopsida</taxon>
        <taxon>Liliopsida</taxon>
        <taxon>Poales</taxon>
        <taxon>Poaceae</taxon>
        <taxon>BOP clade</taxon>
        <taxon>Oryzoideae</taxon>
        <taxon>Oryzeae</taxon>
        <taxon>Oryzinae</taxon>
        <taxon>Leersia</taxon>
    </lineage>
</organism>
<dbReference type="EnsemblPlants" id="LPERR08G02670.1">
    <property type="protein sequence ID" value="LPERR08G02670.1"/>
    <property type="gene ID" value="LPERR08G02670"/>
</dbReference>
<evidence type="ECO:0000313" key="3">
    <source>
        <dbReference type="Proteomes" id="UP000032180"/>
    </source>
</evidence>
<dbReference type="PANTHER" id="PTHR34838">
    <property type="entry name" value="OS08G0142100 PROTEIN-RELATED"/>
    <property type="match status" value="1"/>
</dbReference>
<accession>A0A0D9X4A0</accession>
<name>A0A0D9X4A0_9ORYZ</name>
<evidence type="ECO:0000256" key="1">
    <source>
        <dbReference type="SAM" id="SignalP"/>
    </source>
</evidence>
<feature type="chain" id="PRO_5002349804" description="Pectinesterase inhibitor domain-containing protein" evidence="1">
    <location>
        <begin position="24"/>
        <end position="181"/>
    </location>
</feature>
<reference evidence="3" key="2">
    <citation type="submission" date="2013-12" db="EMBL/GenBank/DDBJ databases">
        <authorList>
            <person name="Yu Y."/>
            <person name="Lee S."/>
            <person name="de Baynast K."/>
            <person name="Wissotski M."/>
            <person name="Liu L."/>
            <person name="Talag J."/>
            <person name="Goicoechea J."/>
            <person name="Angelova A."/>
            <person name="Jetty R."/>
            <person name="Kudrna D."/>
            <person name="Golser W."/>
            <person name="Rivera L."/>
            <person name="Zhang J."/>
            <person name="Wing R."/>
        </authorList>
    </citation>
    <scope>NUCLEOTIDE SEQUENCE</scope>
</reference>
<reference evidence="2 3" key="1">
    <citation type="submission" date="2012-08" db="EMBL/GenBank/DDBJ databases">
        <title>Oryza genome evolution.</title>
        <authorList>
            <person name="Wing R.A."/>
        </authorList>
    </citation>
    <scope>NUCLEOTIDE SEQUENCE</scope>
</reference>
<feature type="signal peptide" evidence="1">
    <location>
        <begin position="1"/>
        <end position="23"/>
    </location>
</feature>
<dbReference type="PROSITE" id="PS51257">
    <property type="entry name" value="PROKAR_LIPOPROTEIN"/>
    <property type="match status" value="1"/>
</dbReference>
<proteinExistence type="predicted"/>
<protein>
    <recommendedName>
        <fullName evidence="4">Pectinesterase inhibitor domain-containing protein</fullName>
    </recommendedName>
</protein>
<reference evidence="2" key="3">
    <citation type="submission" date="2015-04" db="UniProtKB">
        <authorList>
            <consortium name="EnsemblPlants"/>
        </authorList>
    </citation>
    <scope>IDENTIFICATION</scope>
</reference>
<dbReference type="eggNOG" id="ENOG502R74I">
    <property type="taxonomic scope" value="Eukaryota"/>
</dbReference>
<dbReference type="HOGENOM" id="CLU_092954_0_0_1"/>
<dbReference type="Proteomes" id="UP000032180">
    <property type="component" value="Chromosome 8"/>
</dbReference>
<evidence type="ECO:0008006" key="4">
    <source>
        <dbReference type="Google" id="ProtNLM"/>
    </source>
</evidence>
<dbReference type="AlphaFoldDB" id="A0A0D9X4A0"/>
<dbReference type="Gramene" id="LPERR08G02670.1">
    <property type="protein sequence ID" value="LPERR08G02670.1"/>
    <property type="gene ID" value="LPERR08G02670"/>
</dbReference>
<dbReference type="PANTHER" id="PTHR34838:SF3">
    <property type="entry name" value="OS08G0142100 PROTEIN"/>
    <property type="match status" value="1"/>
</dbReference>
<keyword evidence="1" id="KW-0732">Signal</keyword>
<sequence>MPRSSSSAAAVFVFVAVLAAAGGSIVVYGCDNVPSMSMVDACLKASTSQPLLELCHRVLLNAPDSGEVTVYAVIAAKSAQWAYEASAREAARQDAGEAQAAYAACAARYAAARSLVMAAQEQLLSCSYGSPKQELIDGKADVEACGKEIARFTAAPLFAMNAADQLKADLAYYLTGLIIGL</sequence>